<dbReference type="eggNOG" id="ENOG5032B4P">
    <property type="taxonomic scope" value="Bacteria"/>
</dbReference>
<reference evidence="2 3" key="1">
    <citation type="journal article" date="2006" name="Genome Res.">
        <title>Skewed genomic variability in strains of the toxigenic bacterial pathogen, Clostridium perfringens.</title>
        <authorList>
            <person name="Myers G.S."/>
            <person name="Rasko D.A."/>
            <person name="Cheung J.K."/>
            <person name="Ravel J."/>
            <person name="Seshadri R."/>
            <person name="Deboy R.T."/>
            <person name="Ren Q."/>
            <person name="Varga J."/>
            <person name="Awad M.M."/>
            <person name="Brinkac L.M."/>
            <person name="Daugherty S.C."/>
            <person name="Haft D.H."/>
            <person name="Dodson R.J."/>
            <person name="Madupu R."/>
            <person name="Nelson W.C."/>
            <person name="Rosovitz M.J."/>
            <person name="Sullivan S.A."/>
            <person name="Khouri H."/>
            <person name="Dimitrov G.I."/>
            <person name="Watkins K.L."/>
            <person name="Mulligan S."/>
            <person name="Benton J."/>
            <person name="Radune D."/>
            <person name="Fisher D.J."/>
            <person name="Atkins H.S."/>
            <person name="Hiscox T."/>
            <person name="Jost B.H."/>
            <person name="Billington S.J."/>
            <person name="Songer J.G."/>
            <person name="McClane B.A."/>
            <person name="Titball R.W."/>
            <person name="Rood J.I."/>
            <person name="Melville S.B."/>
            <person name="Paulsen I.T."/>
        </authorList>
    </citation>
    <scope>NUCLEOTIDE SEQUENCE [LARGE SCALE GENOMIC DNA]</scope>
    <source>
        <strain evidence="3">ATCC 13124 / DSM 756 / JCM 1290 / NCIMB 6125 / NCTC 8237 / S 107 / Type A</strain>
    </source>
</reference>
<proteinExistence type="predicted"/>
<accession>A0A0H2YN62</accession>
<dbReference type="EMBL" id="CP000246">
    <property type="protein sequence ID" value="ABG82307.1"/>
    <property type="molecule type" value="Genomic_DNA"/>
</dbReference>
<feature type="domain" description="DUF4325" evidence="1">
    <location>
        <begin position="17"/>
        <end position="76"/>
    </location>
</feature>
<evidence type="ECO:0000313" key="3">
    <source>
        <dbReference type="Proteomes" id="UP000001823"/>
    </source>
</evidence>
<protein>
    <recommendedName>
        <fullName evidence="1">DUF4325 domain-containing protein</fullName>
    </recommendedName>
</protein>
<keyword evidence="3" id="KW-1185">Reference proteome</keyword>
<dbReference type="RefSeq" id="WP_003450538.1">
    <property type="nucleotide sequence ID" value="NC_008261.1"/>
</dbReference>
<evidence type="ECO:0000313" key="2">
    <source>
        <dbReference type="EMBL" id="ABG82307.1"/>
    </source>
</evidence>
<gene>
    <name evidence="2" type="ordered locus">CPF_2892</name>
</gene>
<sequence length="89" mass="10133">MKINVREFLGDKIHVEDAIILRDYIEDNLNENVELDFGGIGRVSTTFLTCLFTDMINKEGRENIISKINVKNLSNYTDYSRVVAGTTFA</sequence>
<organism evidence="2 3">
    <name type="scientific">Clostridium perfringens (strain ATCC 13124 / DSM 756 / JCM 1290 / NCIMB 6125 / NCTC 8237 / Type A)</name>
    <dbReference type="NCBI Taxonomy" id="195103"/>
    <lineage>
        <taxon>Bacteria</taxon>
        <taxon>Bacillati</taxon>
        <taxon>Bacillota</taxon>
        <taxon>Clostridia</taxon>
        <taxon>Eubacteriales</taxon>
        <taxon>Clostridiaceae</taxon>
        <taxon>Clostridium</taxon>
    </lineage>
</organism>
<dbReference type="STRING" id="195103.CPF_2892"/>
<dbReference type="PaxDb" id="195103-CPF_2892"/>
<dbReference type="AlphaFoldDB" id="A0A0H2YN62"/>
<evidence type="ECO:0000259" key="1">
    <source>
        <dbReference type="Pfam" id="PF14213"/>
    </source>
</evidence>
<dbReference type="GeneID" id="93000829"/>
<name>A0A0H2YN62_CLOP1</name>
<dbReference type="Pfam" id="PF14213">
    <property type="entry name" value="DUF4325"/>
    <property type="match status" value="1"/>
</dbReference>
<dbReference type="KEGG" id="cpf:CPF_2892"/>
<dbReference type="InterPro" id="IPR025474">
    <property type="entry name" value="DUF4325"/>
</dbReference>
<dbReference type="Proteomes" id="UP000001823">
    <property type="component" value="Chromosome"/>
</dbReference>
<dbReference type="HOGENOM" id="CLU_188961_0_0_9"/>